<proteinExistence type="inferred from homology"/>
<accession>A0A1Z5KNP6</accession>
<dbReference type="EMBL" id="BDSP01000259">
    <property type="protein sequence ID" value="GAX27702.1"/>
    <property type="molecule type" value="Genomic_DNA"/>
</dbReference>
<protein>
    <recommendedName>
        <fullName evidence="4">BolA protein</fullName>
    </recommendedName>
</protein>
<dbReference type="PANTHER" id="PTHR12735:SF27">
    <property type="entry name" value="BOLA-LIKE PROTEIN 2"/>
    <property type="match status" value="1"/>
</dbReference>
<dbReference type="Gene3D" id="3.10.20.90">
    <property type="entry name" value="Phosphatidylinositol 3-kinase Catalytic Subunit, Chain A, domain 1"/>
    <property type="match status" value="1"/>
</dbReference>
<dbReference type="GO" id="GO:0006879">
    <property type="term" value="P:intracellular iron ion homeostasis"/>
    <property type="evidence" value="ECO:0007669"/>
    <property type="project" value="InterPro"/>
</dbReference>
<dbReference type="AlphaFoldDB" id="A0A1Z5KNP6"/>
<reference evidence="2 3" key="1">
    <citation type="journal article" date="2015" name="Plant Cell">
        <title>Oil accumulation by the oleaginous diatom Fistulifera solaris as revealed by the genome and transcriptome.</title>
        <authorList>
            <person name="Tanaka T."/>
            <person name="Maeda Y."/>
            <person name="Veluchamy A."/>
            <person name="Tanaka M."/>
            <person name="Abida H."/>
            <person name="Marechal E."/>
            <person name="Bowler C."/>
            <person name="Muto M."/>
            <person name="Sunaga Y."/>
            <person name="Tanaka M."/>
            <person name="Yoshino T."/>
            <person name="Taniguchi T."/>
            <person name="Fukuda Y."/>
            <person name="Nemoto M."/>
            <person name="Matsumoto M."/>
            <person name="Wong P.S."/>
            <person name="Aburatani S."/>
            <person name="Fujibuchi W."/>
        </authorList>
    </citation>
    <scope>NUCLEOTIDE SEQUENCE [LARGE SCALE GENOMIC DNA]</scope>
    <source>
        <strain evidence="2 3">JPCC DA0580</strain>
    </source>
</reference>
<dbReference type="InterPro" id="IPR036065">
    <property type="entry name" value="BolA-like_sf"/>
</dbReference>
<gene>
    <name evidence="2" type="ORF">FisN_13Hu201</name>
</gene>
<keyword evidence="3" id="KW-1185">Reference proteome</keyword>
<sequence>MTIADQVKEKCLGALNASHVECVDHNASQEECDGNAKLDLIVVSPQFEGVPLIKRHRMVNDALVEFMPRIHALSMKTWTPAQYDSKQP</sequence>
<dbReference type="PANTHER" id="PTHR12735">
    <property type="entry name" value="BOLA-LIKE PROTEIN-RELATED"/>
    <property type="match status" value="1"/>
</dbReference>
<dbReference type="SUPFAM" id="SSF82657">
    <property type="entry name" value="BolA-like"/>
    <property type="match status" value="1"/>
</dbReference>
<dbReference type="FunCoup" id="A0A1Z5KNP6">
    <property type="interactions" value="147"/>
</dbReference>
<evidence type="ECO:0008006" key="4">
    <source>
        <dbReference type="Google" id="ProtNLM"/>
    </source>
</evidence>
<dbReference type="InParanoid" id="A0A1Z5KNP6"/>
<evidence type="ECO:0000256" key="1">
    <source>
        <dbReference type="RuleBase" id="RU003860"/>
    </source>
</evidence>
<organism evidence="2 3">
    <name type="scientific">Fistulifera solaris</name>
    <name type="common">Oleaginous diatom</name>
    <dbReference type="NCBI Taxonomy" id="1519565"/>
    <lineage>
        <taxon>Eukaryota</taxon>
        <taxon>Sar</taxon>
        <taxon>Stramenopiles</taxon>
        <taxon>Ochrophyta</taxon>
        <taxon>Bacillariophyta</taxon>
        <taxon>Bacillariophyceae</taxon>
        <taxon>Bacillariophycidae</taxon>
        <taxon>Naviculales</taxon>
        <taxon>Naviculaceae</taxon>
        <taxon>Fistulifera</taxon>
    </lineage>
</organism>
<dbReference type="InterPro" id="IPR002634">
    <property type="entry name" value="BolA"/>
</dbReference>
<name>A0A1Z5KNP6_FISSO</name>
<dbReference type="Proteomes" id="UP000198406">
    <property type="component" value="Unassembled WGS sequence"/>
</dbReference>
<dbReference type="GO" id="GO:0051604">
    <property type="term" value="P:protein maturation"/>
    <property type="evidence" value="ECO:0007669"/>
    <property type="project" value="InterPro"/>
</dbReference>
<dbReference type="PIRSF" id="PIRSF003113">
    <property type="entry name" value="BolA"/>
    <property type="match status" value="1"/>
</dbReference>
<dbReference type="GO" id="GO:0005634">
    <property type="term" value="C:nucleus"/>
    <property type="evidence" value="ECO:0007669"/>
    <property type="project" value="TreeGrafter"/>
</dbReference>
<dbReference type="GO" id="GO:0051537">
    <property type="term" value="F:2 iron, 2 sulfur cluster binding"/>
    <property type="evidence" value="ECO:0007669"/>
    <property type="project" value="InterPro"/>
</dbReference>
<dbReference type="Pfam" id="PF01722">
    <property type="entry name" value="BolA"/>
    <property type="match status" value="1"/>
</dbReference>
<dbReference type="InterPro" id="IPR045115">
    <property type="entry name" value="BOL2"/>
</dbReference>
<dbReference type="OrthoDB" id="4983at2759"/>
<comment type="caution">
    <text evidence="2">The sequence shown here is derived from an EMBL/GenBank/DDBJ whole genome shotgun (WGS) entry which is preliminary data.</text>
</comment>
<evidence type="ECO:0000313" key="3">
    <source>
        <dbReference type="Proteomes" id="UP000198406"/>
    </source>
</evidence>
<dbReference type="GO" id="GO:0005829">
    <property type="term" value="C:cytosol"/>
    <property type="evidence" value="ECO:0007669"/>
    <property type="project" value="TreeGrafter"/>
</dbReference>
<comment type="similarity">
    <text evidence="1">Belongs to the BolA/IbaG family.</text>
</comment>
<evidence type="ECO:0000313" key="2">
    <source>
        <dbReference type="EMBL" id="GAX27702.1"/>
    </source>
</evidence>